<organism evidence="2 3">
    <name type="scientific">Candidatus Woesebacteria bacterium RIFCSPHIGHO2_01_FULL_44_21</name>
    <dbReference type="NCBI Taxonomy" id="1802503"/>
    <lineage>
        <taxon>Bacteria</taxon>
        <taxon>Candidatus Woeseibacteriota</taxon>
    </lineage>
</organism>
<evidence type="ECO:0000313" key="2">
    <source>
        <dbReference type="EMBL" id="OGM32712.1"/>
    </source>
</evidence>
<proteinExistence type="predicted"/>
<dbReference type="Pfam" id="PF12728">
    <property type="entry name" value="HTH_17"/>
    <property type="match status" value="1"/>
</dbReference>
<dbReference type="EMBL" id="MGGP01000013">
    <property type="protein sequence ID" value="OGM32712.1"/>
    <property type="molecule type" value="Genomic_DNA"/>
</dbReference>
<dbReference type="Proteomes" id="UP000178870">
    <property type="component" value="Unassembled WGS sequence"/>
</dbReference>
<evidence type="ECO:0000313" key="3">
    <source>
        <dbReference type="Proteomes" id="UP000178870"/>
    </source>
</evidence>
<comment type="caution">
    <text evidence="2">The sequence shown here is derived from an EMBL/GenBank/DDBJ whole genome shotgun (WGS) entry which is preliminary data.</text>
</comment>
<reference evidence="2 3" key="1">
    <citation type="journal article" date="2016" name="Nat. Commun.">
        <title>Thousands of microbial genomes shed light on interconnected biogeochemical processes in an aquifer system.</title>
        <authorList>
            <person name="Anantharaman K."/>
            <person name="Brown C.T."/>
            <person name="Hug L.A."/>
            <person name="Sharon I."/>
            <person name="Castelle C.J."/>
            <person name="Probst A.J."/>
            <person name="Thomas B.C."/>
            <person name="Singh A."/>
            <person name="Wilkins M.J."/>
            <person name="Karaoz U."/>
            <person name="Brodie E.L."/>
            <person name="Williams K.H."/>
            <person name="Hubbard S.S."/>
            <person name="Banfield J.F."/>
        </authorList>
    </citation>
    <scope>NUCLEOTIDE SEQUENCE [LARGE SCALE GENOMIC DNA]</scope>
</reference>
<protein>
    <recommendedName>
        <fullName evidence="1">Helix-turn-helix domain-containing protein</fullName>
    </recommendedName>
</protein>
<feature type="domain" description="Helix-turn-helix" evidence="1">
    <location>
        <begin position="12"/>
        <end position="54"/>
    </location>
</feature>
<evidence type="ECO:0000259" key="1">
    <source>
        <dbReference type="Pfam" id="PF12728"/>
    </source>
</evidence>
<dbReference type="InterPro" id="IPR010093">
    <property type="entry name" value="SinI_DNA-bd"/>
</dbReference>
<sequence length="92" mass="10626">MLNVNFLEANKVYTPEQVAQMLQLSKNTVYNLINRGEIVAKKFGKVYRIPATSLSFLFTGLDYDLYLKEQEDLKNLPRIHGALTKVRHKAKK</sequence>
<gene>
    <name evidence="2" type="ORF">A2803_01505</name>
</gene>
<dbReference type="InterPro" id="IPR041657">
    <property type="entry name" value="HTH_17"/>
</dbReference>
<name>A0A1F7YZF1_9BACT</name>
<accession>A0A1F7YZF1</accession>
<dbReference type="NCBIfam" id="TIGR01764">
    <property type="entry name" value="excise"/>
    <property type="match status" value="1"/>
</dbReference>
<dbReference type="AlphaFoldDB" id="A0A1F7YZF1"/>
<dbReference type="GO" id="GO:0003677">
    <property type="term" value="F:DNA binding"/>
    <property type="evidence" value="ECO:0007669"/>
    <property type="project" value="InterPro"/>
</dbReference>